<keyword evidence="2 4" id="KW-0560">Oxidoreductase</keyword>
<dbReference type="EMBL" id="JXSQ01000024">
    <property type="protein sequence ID" value="KIP51743.1"/>
    <property type="molecule type" value="Genomic_DNA"/>
</dbReference>
<dbReference type="AlphaFoldDB" id="A0A0D0IQH0"/>
<feature type="binding site" evidence="6">
    <location>
        <position position="88"/>
    </location>
    <ligand>
        <name>substrate</name>
    </ligand>
</feature>
<dbReference type="CDD" id="cd01076">
    <property type="entry name" value="NAD_bind_1_Glu_DH"/>
    <property type="match status" value="1"/>
</dbReference>
<dbReference type="Pfam" id="PF00208">
    <property type="entry name" value="ELFV_dehydrog"/>
    <property type="match status" value="1"/>
</dbReference>
<sequence length="409" mass="43748">MEASVHALVDRAARTIGLREDTAAVLATNYRETSVQVPVRRDDGSLFVARGHRVQHNGARGPYKGGIRYHPDADLDEVRALASLMTWKTALLDLPLGGAKGSLQIDPEQFSARELEALTRRLALSLSHVLGTYRDIPAPDVGTDARTMAWFMDAYSSRHGYSPAAVTGKPLVLGGAPGRVAATGRGLVYVMEAFARRAGWSLEGTRVAVQGFGNVGSWAAHELAELGATIVAVSDVRGGVANDQGLDIDELIRTVAAGGSVGDACAVNDHLDHAEVLTYDCDVLVPAALGGSISSANAQDIRASLIVEGANHPITAAADQLLAERGVTVIPDILANGGGVTGSYFEWTQNIQQFTWHERHFNDTLRDRMTTAFDRVYDTAAAEEVTLREAAYIIALERVAHTVELRGYV</sequence>
<feature type="active site" description="Proton donor" evidence="5">
    <location>
        <position position="100"/>
    </location>
</feature>
<dbReference type="InterPro" id="IPR036291">
    <property type="entry name" value="NAD(P)-bd_dom_sf"/>
</dbReference>
<accession>A0A0D0IQH0</accession>
<dbReference type="PRINTS" id="PR00082">
    <property type="entry name" value="GLFDHDRGNASE"/>
</dbReference>
<proteinExistence type="inferred from homology"/>
<protein>
    <recommendedName>
        <fullName evidence="4">Glutamate dehydrogenase</fullName>
    </recommendedName>
</protein>
<dbReference type="InterPro" id="IPR006095">
    <property type="entry name" value="Glu/Leu/Phe/Val/Trp_DH"/>
</dbReference>
<evidence type="ECO:0000256" key="4">
    <source>
        <dbReference type="PIRNR" id="PIRNR000185"/>
    </source>
</evidence>
<dbReference type="Proteomes" id="UP000032120">
    <property type="component" value="Unassembled WGS sequence"/>
</dbReference>
<evidence type="ECO:0000259" key="9">
    <source>
        <dbReference type="SMART" id="SM00839"/>
    </source>
</evidence>
<dbReference type="Pfam" id="PF02812">
    <property type="entry name" value="ELFV_dehydrog_N"/>
    <property type="match status" value="1"/>
</dbReference>
<dbReference type="PANTHER" id="PTHR11606">
    <property type="entry name" value="GLUTAMATE DEHYDROGENASE"/>
    <property type="match status" value="1"/>
</dbReference>
<name>A0A0D0IQH0_9MICO</name>
<feature type="binding site" evidence="6">
    <location>
        <position position="214"/>
    </location>
    <ligand>
        <name>NAD(+)</name>
        <dbReference type="ChEBI" id="CHEBI:57540"/>
    </ligand>
</feature>
<evidence type="ECO:0000256" key="8">
    <source>
        <dbReference type="RuleBase" id="RU004417"/>
    </source>
</evidence>
<keyword evidence="3 6" id="KW-0520">NAD</keyword>
<dbReference type="SUPFAM" id="SSF53223">
    <property type="entry name" value="Aminoacid dehydrogenase-like, N-terminal domain"/>
    <property type="match status" value="1"/>
</dbReference>
<evidence type="ECO:0000256" key="6">
    <source>
        <dbReference type="PIRSR" id="PIRSR000185-2"/>
    </source>
</evidence>
<dbReference type="Gene3D" id="3.40.50.10860">
    <property type="entry name" value="Leucine Dehydrogenase, chain A, domain 1"/>
    <property type="match status" value="1"/>
</dbReference>
<comment type="caution">
    <text evidence="10">The sequence shown here is derived from an EMBL/GenBank/DDBJ whole genome shotgun (WGS) entry which is preliminary data.</text>
</comment>
<dbReference type="PIRSF" id="PIRSF000185">
    <property type="entry name" value="Glu_DH"/>
    <property type="match status" value="1"/>
</dbReference>
<dbReference type="GO" id="GO:0006538">
    <property type="term" value="P:L-glutamate catabolic process"/>
    <property type="evidence" value="ECO:0007669"/>
    <property type="project" value="TreeGrafter"/>
</dbReference>
<evidence type="ECO:0000256" key="1">
    <source>
        <dbReference type="ARBA" id="ARBA00006382"/>
    </source>
</evidence>
<dbReference type="SUPFAM" id="SSF51735">
    <property type="entry name" value="NAD(P)-binding Rossmann-fold domains"/>
    <property type="match status" value="1"/>
</dbReference>
<evidence type="ECO:0000256" key="5">
    <source>
        <dbReference type="PIRSR" id="PIRSR000185-1"/>
    </source>
</evidence>
<dbReference type="GO" id="GO:0000166">
    <property type="term" value="F:nucleotide binding"/>
    <property type="evidence" value="ECO:0007669"/>
    <property type="project" value="UniProtKB-KW"/>
</dbReference>
<keyword evidence="6" id="KW-0547">Nucleotide-binding</keyword>
<keyword evidence="11" id="KW-1185">Reference proteome</keyword>
<dbReference type="InterPro" id="IPR006096">
    <property type="entry name" value="Glu/Leu/Phe/Val/Trp_DH_C"/>
</dbReference>
<dbReference type="InterPro" id="IPR014362">
    <property type="entry name" value="Glu_DH"/>
</dbReference>
<feature type="binding site" evidence="6">
    <location>
        <position position="343"/>
    </location>
    <ligand>
        <name>substrate</name>
    </ligand>
</feature>
<feature type="binding site" evidence="6">
    <location>
        <position position="183"/>
    </location>
    <ligand>
        <name>NAD(+)</name>
        <dbReference type="ChEBI" id="CHEBI:57540"/>
    </ligand>
</feature>
<comment type="similarity">
    <text evidence="1 4 8">Belongs to the Glu/Leu/Phe/Val dehydrogenases family.</text>
</comment>
<dbReference type="InterPro" id="IPR006097">
    <property type="entry name" value="Glu/Leu/Phe/Val/Trp_DH_dimer"/>
</dbReference>
<dbReference type="PANTHER" id="PTHR11606:SF24">
    <property type="entry name" value="NAD-SPECIFIC GLUTAMATE DEHYDROGENASE"/>
    <property type="match status" value="1"/>
</dbReference>
<evidence type="ECO:0000256" key="2">
    <source>
        <dbReference type="ARBA" id="ARBA00023002"/>
    </source>
</evidence>
<dbReference type="Gene3D" id="3.40.50.720">
    <property type="entry name" value="NAD(P)-binding Rossmann-like Domain"/>
    <property type="match status" value="1"/>
</dbReference>
<evidence type="ECO:0000313" key="11">
    <source>
        <dbReference type="Proteomes" id="UP000032120"/>
    </source>
</evidence>
<gene>
    <name evidence="10" type="ORF">SD72_13630</name>
</gene>
<evidence type="ECO:0000313" key="10">
    <source>
        <dbReference type="EMBL" id="KIP51743.1"/>
    </source>
</evidence>
<dbReference type="GO" id="GO:0004352">
    <property type="term" value="F:glutamate dehydrogenase (NAD+) activity"/>
    <property type="evidence" value="ECO:0007669"/>
    <property type="project" value="TreeGrafter"/>
</dbReference>
<dbReference type="InterPro" id="IPR033922">
    <property type="entry name" value="NAD_bind_Glu_DH"/>
</dbReference>
<feature type="binding site" evidence="6">
    <location>
        <position position="64"/>
    </location>
    <ligand>
        <name>substrate</name>
    </ligand>
</feature>
<dbReference type="InterPro" id="IPR046346">
    <property type="entry name" value="Aminoacid_DH-like_N_sf"/>
</dbReference>
<feature type="site" description="Important for catalysis" evidence="7">
    <location>
        <position position="140"/>
    </location>
</feature>
<organism evidence="10 11">
    <name type="scientific">Leucobacter komagatae</name>
    <dbReference type="NCBI Taxonomy" id="55969"/>
    <lineage>
        <taxon>Bacteria</taxon>
        <taxon>Bacillati</taxon>
        <taxon>Actinomycetota</taxon>
        <taxon>Actinomycetes</taxon>
        <taxon>Micrococcales</taxon>
        <taxon>Microbacteriaceae</taxon>
        <taxon>Leucobacter</taxon>
    </lineage>
</organism>
<evidence type="ECO:0000256" key="3">
    <source>
        <dbReference type="ARBA" id="ARBA00023027"/>
    </source>
</evidence>
<feature type="domain" description="Glutamate/phenylalanine/leucine/valine/L-tryptophan dehydrogenase C-terminal" evidence="9">
    <location>
        <begin position="176"/>
        <end position="407"/>
    </location>
</feature>
<reference evidence="10 11" key="1">
    <citation type="submission" date="2015-01" db="EMBL/GenBank/DDBJ databases">
        <title>Draft genome sequence of Leucobacter komagatae strain VKM ST2845.</title>
        <authorList>
            <person name="Karlyshev A.V."/>
            <person name="Kudryashova E.B."/>
        </authorList>
    </citation>
    <scope>NUCLEOTIDE SEQUENCE [LARGE SCALE GENOMIC DNA]</scope>
    <source>
        <strain evidence="10 11">VKM ST2845</strain>
    </source>
</reference>
<evidence type="ECO:0000256" key="7">
    <source>
        <dbReference type="PIRSR" id="PIRSR000185-3"/>
    </source>
</evidence>
<dbReference type="SMART" id="SM00839">
    <property type="entry name" value="ELFV_dehydrog"/>
    <property type="match status" value="1"/>
</dbReference>